<protein>
    <submittedName>
        <fullName evidence="1">Uncharacterized protein</fullName>
    </submittedName>
</protein>
<comment type="caution">
    <text evidence="1">The sequence shown here is derived from an EMBL/GenBank/DDBJ whole genome shotgun (WGS) entry which is preliminary data.</text>
</comment>
<evidence type="ECO:0000313" key="1">
    <source>
        <dbReference type="EMBL" id="GGJ20711.1"/>
    </source>
</evidence>
<dbReference type="Proteomes" id="UP000657574">
    <property type="component" value="Unassembled WGS sequence"/>
</dbReference>
<keyword evidence="2" id="KW-1185">Reference proteome</keyword>
<dbReference type="EMBL" id="BMQA01000009">
    <property type="protein sequence ID" value="GGJ20711.1"/>
    <property type="molecule type" value="Genomic_DNA"/>
</dbReference>
<name>A0A917KP21_9ACTN</name>
<sequence length="116" mass="12833">MTMHAVVLPGYQQHSTTCRDGDCPADFGIVSQRVLLLREWKRALQSGPTAIDAYLAEHNAKFRGRHRAGCPLADLPPAVHASCEGYDDQGRNAFEQLRYAMQQLADARARGDRPVA</sequence>
<reference evidence="1" key="2">
    <citation type="submission" date="2020-09" db="EMBL/GenBank/DDBJ databases">
        <authorList>
            <person name="Sun Q."/>
            <person name="Ohkuma M."/>
        </authorList>
    </citation>
    <scope>NUCLEOTIDE SEQUENCE</scope>
    <source>
        <strain evidence="1">JCM 3086</strain>
    </source>
</reference>
<evidence type="ECO:0000313" key="2">
    <source>
        <dbReference type="Proteomes" id="UP000657574"/>
    </source>
</evidence>
<accession>A0A917KP21</accession>
<organism evidence="1 2">
    <name type="scientific">Streptomyces brasiliensis</name>
    <dbReference type="NCBI Taxonomy" id="1954"/>
    <lineage>
        <taxon>Bacteria</taxon>
        <taxon>Bacillati</taxon>
        <taxon>Actinomycetota</taxon>
        <taxon>Actinomycetes</taxon>
        <taxon>Kitasatosporales</taxon>
        <taxon>Streptomycetaceae</taxon>
        <taxon>Streptomyces</taxon>
    </lineage>
</organism>
<gene>
    <name evidence="1" type="ORF">GCM10010121_034610</name>
</gene>
<dbReference type="AlphaFoldDB" id="A0A917KP21"/>
<reference evidence="1" key="1">
    <citation type="journal article" date="2014" name="Int. J. Syst. Evol. Microbiol.">
        <title>Complete genome sequence of Corynebacterium casei LMG S-19264T (=DSM 44701T), isolated from a smear-ripened cheese.</title>
        <authorList>
            <consortium name="US DOE Joint Genome Institute (JGI-PGF)"/>
            <person name="Walter F."/>
            <person name="Albersmeier A."/>
            <person name="Kalinowski J."/>
            <person name="Ruckert C."/>
        </authorList>
    </citation>
    <scope>NUCLEOTIDE SEQUENCE</scope>
    <source>
        <strain evidence="1">JCM 3086</strain>
    </source>
</reference>
<dbReference type="RefSeq" id="WP_189312052.1">
    <property type="nucleotide sequence ID" value="NZ_BMQA01000009.1"/>
</dbReference>
<proteinExistence type="predicted"/>